<comment type="caution">
    <text evidence="5">The sequence shown here is derived from an EMBL/GenBank/DDBJ whole genome shotgun (WGS) entry which is preliminary data.</text>
</comment>
<dbReference type="Pfam" id="PF04397">
    <property type="entry name" value="LytTR"/>
    <property type="match status" value="1"/>
</dbReference>
<dbReference type="InterPro" id="IPR007492">
    <property type="entry name" value="LytTR_DNA-bd_dom"/>
</dbReference>
<dbReference type="EMBL" id="JBHRXV010000001">
    <property type="protein sequence ID" value="MFC3711132.1"/>
    <property type="molecule type" value="Genomic_DNA"/>
</dbReference>
<evidence type="ECO:0000259" key="3">
    <source>
        <dbReference type="PROSITE" id="PS50110"/>
    </source>
</evidence>
<evidence type="ECO:0000313" key="5">
    <source>
        <dbReference type="EMBL" id="MFC3711132.1"/>
    </source>
</evidence>
<protein>
    <submittedName>
        <fullName evidence="5">LytR/AlgR family response regulator transcription factor</fullName>
    </submittedName>
</protein>
<dbReference type="Gene3D" id="3.40.50.2300">
    <property type="match status" value="1"/>
</dbReference>
<reference evidence="6" key="1">
    <citation type="journal article" date="2019" name="Int. J. Syst. Evol. Microbiol.">
        <title>The Global Catalogue of Microorganisms (GCM) 10K type strain sequencing project: providing services to taxonomists for standard genome sequencing and annotation.</title>
        <authorList>
            <consortium name="The Broad Institute Genomics Platform"/>
            <consortium name="The Broad Institute Genome Sequencing Center for Infectious Disease"/>
            <person name="Wu L."/>
            <person name="Ma J."/>
        </authorList>
    </citation>
    <scope>NUCLEOTIDE SEQUENCE [LARGE SCALE GENOMIC DNA]</scope>
    <source>
        <strain evidence="6">KCTC 42644</strain>
    </source>
</reference>
<accession>A0ABV7X577</accession>
<feature type="modified residue" description="4-aspartylphosphate" evidence="2">
    <location>
        <position position="57"/>
    </location>
</feature>
<feature type="domain" description="HTH LytTR-type" evidence="4">
    <location>
        <begin position="149"/>
        <end position="253"/>
    </location>
</feature>
<dbReference type="PROSITE" id="PS50110">
    <property type="entry name" value="RESPONSE_REGULATORY"/>
    <property type="match status" value="1"/>
</dbReference>
<dbReference type="Pfam" id="PF00072">
    <property type="entry name" value="Response_reg"/>
    <property type="match status" value="1"/>
</dbReference>
<dbReference type="SMART" id="SM00850">
    <property type="entry name" value="LytTR"/>
    <property type="match status" value="1"/>
</dbReference>
<keyword evidence="1" id="KW-0238">DNA-binding</keyword>
<gene>
    <name evidence="5" type="ORF">ACFOMD_01025</name>
</gene>
<dbReference type="SUPFAM" id="SSF52172">
    <property type="entry name" value="CheY-like"/>
    <property type="match status" value="1"/>
</dbReference>
<keyword evidence="6" id="KW-1185">Reference proteome</keyword>
<evidence type="ECO:0000256" key="2">
    <source>
        <dbReference type="PROSITE-ProRule" id="PRU00169"/>
    </source>
</evidence>
<organism evidence="5 6">
    <name type="scientific">Sphingoaurantiacus capsulatus</name>
    <dbReference type="NCBI Taxonomy" id="1771310"/>
    <lineage>
        <taxon>Bacteria</taxon>
        <taxon>Pseudomonadati</taxon>
        <taxon>Pseudomonadota</taxon>
        <taxon>Alphaproteobacteria</taxon>
        <taxon>Sphingomonadales</taxon>
        <taxon>Sphingosinicellaceae</taxon>
        <taxon>Sphingoaurantiacus</taxon>
    </lineage>
</organism>
<keyword evidence="2" id="KW-0597">Phosphoprotein</keyword>
<dbReference type="Gene3D" id="2.40.50.1020">
    <property type="entry name" value="LytTr DNA-binding domain"/>
    <property type="match status" value="1"/>
</dbReference>
<dbReference type="PANTHER" id="PTHR48111">
    <property type="entry name" value="REGULATOR OF RPOS"/>
    <property type="match status" value="1"/>
</dbReference>
<sequence length="255" mass="27738">MSETLRVLAADDEPLALDRTARLLAQLAGVELVGRAANGEEALAMIRELTPDVVLLDISMPLLDGFDVIEQPLGAAPPAIIFVTAFHRFAVKAFEVAAADYILKPVRLARLAAALDRVRAARAAPDPAAMKALAASIRETTRSDEDDDLWVQRRGEYLRVALPRLDRISAEGEYVRLHVGAETYLYREPIGQLAERLAVHGFIRIHRSAVVRGSFVSAARRTRYGRLAVRLADGSEAAVGRKYASAVRALIHGAA</sequence>
<dbReference type="RefSeq" id="WP_380855451.1">
    <property type="nucleotide sequence ID" value="NZ_JBHRXV010000001.1"/>
</dbReference>
<feature type="domain" description="Response regulatory" evidence="3">
    <location>
        <begin position="6"/>
        <end position="119"/>
    </location>
</feature>
<dbReference type="InterPro" id="IPR011006">
    <property type="entry name" value="CheY-like_superfamily"/>
</dbReference>
<evidence type="ECO:0000313" key="6">
    <source>
        <dbReference type="Proteomes" id="UP001595615"/>
    </source>
</evidence>
<dbReference type="Proteomes" id="UP001595615">
    <property type="component" value="Unassembled WGS sequence"/>
</dbReference>
<name>A0ABV7X577_9SPHN</name>
<dbReference type="InterPro" id="IPR001789">
    <property type="entry name" value="Sig_transdc_resp-reg_receiver"/>
</dbReference>
<dbReference type="PROSITE" id="PS50930">
    <property type="entry name" value="HTH_LYTTR"/>
    <property type="match status" value="1"/>
</dbReference>
<dbReference type="SMART" id="SM00448">
    <property type="entry name" value="REC"/>
    <property type="match status" value="1"/>
</dbReference>
<proteinExistence type="predicted"/>
<dbReference type="InterPro" id="IPR039420">
    <property type="entry name" value="WalR-like"/>
</dbReference>
<evidence type="ECO:0000259" key="4">
    <source>
        <dbReference type="PROSITE" id="PS50930"/>
    </source>
</evidence>
<evidence type="ECO:0000256" key="1">
    <source>
        <dbReference type="ARBA" id="ARBA00023125"/>
    </source>
</evidence>
<dbReference type="PANTHER" id="PTHR48111:SF3">
    <property type="entry name" value="TRANSCRIPTIONAL REGULATORY PROTEIN BTSR"/>
    <property type="match status" value="1"/>
</dbReference>